<dbReference type="SUPFAM" id="SSF53098">
    <property type="entry name" value="Ribonuclease H-like"/>
    <property type="match status" value="1"/>
</dbReference>
<dbReference type="InterPro" id="IPR012337">
    <property type="entry name" value="RNaseH-like_sf"/>
</dbReference>
<dbReference type="AlphaFoldDB" id="A0A2P4XNH5"/>
<dbReference type="InterPro" id="IPR052160">
    <property type="entry name" value="Gypsy_RT_Integrase-like"/>
</dbReference>
<reference evidence="1 2" key="1">
    <citation type="journal article" date="2017" name="Genome Biol. Evol.">
        <title>Phytophthora megakarya and P. palmivora, closely related causal agents of cacao black pod rot, underwent increases in genome sizes and gene numbers by different mechanisms.</title>
        <authorList>
            <person name="Ali S.S."/>
            <person name="Shao J."/>
            <person name="Lary D.J."/>
            <person name="Kronmiller B."/>
            <person name="Shen D."/>
            <person name="Strem M.D."/>
            <person name="Amoako-Attah I."/>
            <person name="Akrofi A.Y."/>
            <person name="Begoude B.A."/>
            <person name="Ten Hoopen G.M."/>
            <person name="Coulibaly K."/>
            <person name="Kebe B.I."/>
            <person name="Melnick R.L."/>
            <person name="Guiltinan M.J."/>
            <person name="Tyler B.M."/>
            <person name="Meinhardt L.W."/>
            <person name="Bailey B.A."/>
        </authorList>
    </citation>
    <scope>NUCLEOTIDE SEQUENCE [LARGE SCALE GENOMIC DNA]</scope>
    <source>
        <strain evidence="2">sbr112.9</strain>
    </source>
</reference>
<evidence type="ECO:0008006" key="3">
    <source>
        <dbReference type="Google" id="ProtNLM"/>
    </source>
</evidence>
<organism evidence="1 2">
    <name type="scientific">Phytophthora palmivora</name>
    <dbReference type="NCBI Taxonomy" id="4796"/>
    <lineage>
        <taxon>Eukaryota</taxon>
        <taxon>Sar</taxon>
        <taxon>Stramenopiles</taxon>
        <taxon>Oomycota</taxon>
        <taxon>Peronosporomycetes</taxon>
        <taxon>Peronosporales</taxon>
        <taxon>Peronosporaceae</taxon>
        <taxon>Phytophthora</taxon>
    </lineage>
</organism>
<evidence type="ECO:0000313" key="1">
    <source>
        <dbReference type="EMBL" id="POM67049.1"/>
    </source>
</evidence>
<sequence>MSFVPPSTRVYFALSLLQWQHHTSELVQRLMIIAYYGQHGHRVVNVMENHIRRVFVIDGPNGIVRDFCKKCQLCLHVKGGVVIPRPFSETHCTFERNSTLHWDFRTLGDSFGTSRYVVVMKDEATHFVDMVACDSPSQRWPLPPYWTSTCRVSDSGSHFKNKVVAELNRRLKGRQEFVLAYSPWKNESVERVNRDILQVLKALALEFRVAL</sequence>
<keyword evidence="2" id="KW-1185">Reference proteome</keyword>
<gene>
    <name evidence="1" type="ORF">PHPALM_17010</name>
</gene>
<dbReference type="PANTHER" id="PTHR47266">
    <property type="entry name" value="ENDONUCLEASE-RELATED"/>
    <property type="match status" value="1"/>
</dbReference>
<accession>A0A2P4XNH5</accession>
<dbReference type="OrthoDB" id="123893at2759"/>
<comment type="caution">
    <text evidence="1">The sequence shown here is derived from an EMBL/GenBank/DDBJ whole genome shotgun (WGS) entry which is preliminary data.</text>
</comment>
<evidence type="ECO:0000313" key="2">
    <source>
        <dbReference type="Proteomes" id="UP000237271"/>
    </source>
</evidence>
<dbReference type="GO" id="GO:0003676">
    <property type="term" value="F:nucleic acid binding"/>
    <property type="evidence" value="ECO:0007669"/>
    <property type="project" value="InterPro"/>
</dbReference>
<dbReference type="Proteomes" id="UP000237271">
    <property type="component" value="Unassembled WGS sequence"/>
</dbReference>
<protein>
    <recommendedName>
        <fullName evidence="3">Integrase catalytic domain-containing protein</fullName>
    </recommendedName>
</protein>
<dbReference type="InterPro" id="IPR036397">
    <property type="entry name" value="RNaseH_sf"/>
</dbReference>
<dbReference type="EMBL" id="NCKW01009483">
    <property type="protein sequence ID" value="POM67049.1"/>
    <property type="molecule type" value="Genomic_DNA"/>
</dbReference>
<name>A0A2P4XNH5_9STRA</name>
<dbReference type="Gene3D" id="3.30.420.10">
    <property type="entry name" value="Ribonuclease H-like superfamily/Ribonuclease H"/>
    <property type="match status" value="1"/>
</dbReference>
<proteinExistence type="predicted"/>